<dbReference type="InterPro" id="IPR013783">
    <property type="entry name" value="Ig-like_fold"/>
</dbReference>
<protein>
    <submittedName>
        <fullName evidence="10">Cell surface glycoprotein CD200 receptor 1-A-like</fullName>
    </submittedName>
</protein>
<dbReference type="InterPro" id="IPR040012">
    <property type="entry name" value="CD200R"/>
</dbReference>
<dbReference type="InterPro" id="IPR013106">
    <property type="entry name" value="Ig_V-set"/>
</dbReference>
<keyword evidence="4" id="KW-1133">Transmembrane helix</keyword>
<organism evidence="10 11">
    <name type="scientific">Huso huso</name>
    <name type="common">Beluga</name>
    <name type="synonym">Acipenser huso</name>
    <dbReference type="NCBI Taxonomy" id="61971"/>
    <lineage>
        <taxon>Eukaryota</taxon>
        <taxon>Metazoa</taxon>
        <taxon>Chordata</taxon>
        <taxon>Craniata</taxon>
        <taxon>Vertebrata</taxon>
        <taxon>Euteleostomi</taxon>
        <taxon>Actinopterygii</taxon>
        <taxon>Chondrostei</taxon>
        <taxon>Acipenseriformes</taxon>
        <taxon>Acipenseridae</taxon>
        <taxon>Huso</taxon>
    </lineage>
</organism>
<dbReference type="PANTHER" id="PTHR21462">
    <property type="entry name" value="CELL SURFACE GLYCOPROTEIN OX2 RECEPTOR PRECURSOR"/>
    <property type="match status" value="1"/>
</dbReference>
<evidence type="ECO:0000313" key="11">
    <source>
        <dbReference type="Proteomes" id="UP001369086"/>
    </source>
</evidence>
<accession>A0ABR0ZQD7</accession>
<keyword evidence="8" id="KW-0732">Signal</keyword>
<keyword evidence="11" id="KW-1185">Reference proteome</keyword>
<dbReference type="SUPFAM" id="SSF48726">
    <property type="entry name" value="Immunoglobulin"/>
    <property type="match status" value="1"/>
</dbReference>
<feature type="chain" id="PRO_5046818980" evidence="8">
    <location>
        <begin position="26"/>
        <end position="115"/>
    </location>
</feature>
<comment type="caution">
    <text evidence="10">The sequence shown here is derived from an EMBL/GenBank/DDBJ whole genome shotgun (WGS) entry which is preliminary data.</text>
</comment>
<dbReference type="Gene3D" id="2.60.40.10">
    <property type="entry name" value="Immunoglobulins"/>
    <property type="match status" value="1"/>
</dbReference>
<dbReference type="InterPro" id="IPR007110">
    <property type="entry name" value="Ig-like_dom"/>
</dbReference>
<dbReference type="Proteomes" id="UP001369086">
    <property type="component" value="Unassembled WGS sequence"/>
</dbReference>
<evidence type="ECO:0000256" key="4">
    <source>
        <dbReference type="ARBA" id="ARBA00022989"/>
    </source>
</evidence>
<feature type="domain" description="Ig-like" evidence="9">
    <location>
        <begin position="28"/>
        <end position="115"/>
    </location>
</feature>
<evidence type="ECO:0000313" key="10">
    <source>
        <dbReference type="EMBL" id="KAK6487027.1"/>
    </source>
</evidence>
<evidence type="ECO:0000256" key="2">
    <source>
        <dbReference type="ARBA" id="ARBA00008215"/>
    </source>
</evidence>
<evidence type="ECO:0000256" key="6">
    <source>
        <dbReference type="ARBA" id="ARBA00023157"/>
    </source>
</evidence>
<gene>
    <name evidence="10" type="ORF">HHUSO_G10751</name>
</gene>
<evidence type="ECO:0000259" key="9">
    <source>
        <dbReference type="PROSITE" id="PS50835"/>
    </source>
</evidence>
<feature type="signal peptide" evidence="8">
    <location>
        <begin position="1"/>
        <end position="25"/>
    </location>
</feature>
<name>A0ABR0ZQD7_HUSHU</name>
<comment type="similarity">
    <text evidence="2">Belongs to the CD200R family.</text>
</comment>
<sequence>MKLNSSYSLIRVFLFFYTDIQLVTTELGKDFSLHCTNRTWSEIMFETWKIRNRNGAECQIAVRFDQTANSTCEDRITIQNKSENRPFLHVSHFNNADEGNYTCNGLQWWNGHSAV</sequence>
<keyword evidence="7" id="KW-0325">Glycoprotein</keyword>
<evidence type="ECO:0000256" key="8">
    <source>
        <dbReference type="SAM" id="SignalP"/>
    </source>
</evidence>
<evidence type="ECO:0000256" key="5">
    <source>
        <dbReference type="ARBA" id="ARBA00023136"/>
    </source>
</evidence>
<keyword evidence="6" id="KW-1015">Disulfide bond</keyword>
<dbReference type="EMBL" id="JAHFZB010000008">
    <property type="protein sequence ID" value="KAK6487027.1"/>
    <property type="molecule type" value="Genomic_DNA"/>
</dbReference>
<keyword evidence="3" id="KW-0812">Transmembrane</keyword>
<evidence type="ECO:0000256" key="3">
    <source>
        <dbReference type="ARBA" id="ARBA00022692"/>
    </source>
</evidence>
<dbReference type="InterPro" id="IPR036179">
    <property type="entry name" value="Ig-like_dom_sf"/>
</dbReference>
<dbReference type="PANTHER" id="PTHR21462:SF2">
    <property type="entry name" value="CELL SURFACE GLYCOPROTEIN CD200 RECEPTOR 2"/>
    <property type="match status" value="1"/>
</dbReference>
<reference evidence="10 11" key="1">
    <citation type="submission" date="2021-05" db="EMBL/GenBank/DDBJ databases">
        <authorList>
            <person name="Zahm M."/>
            <person name="Klopp C."/>
            <person name="Cabau C."/>
            <person name="Kuhl H."/>
            <person name="Suciu R."/>
            <person name="Ciorpac M."/>
            <person name="Holostenco D."/>
            <person name="Gessner J."/>
            <person name="Wuertz S."/>
            <person name="Hohne C."/>
            <person name="Stock M."/>
            <person name="Gislard M."/>
            <person name="Lluch J."/>
            <person name="Milhes M."/>
            <person name="Lampietro C."/>
            <person name="Lopez Roques C."/>
            <person name="Donnadieu C."/>
            <person name="Du K."/>
            <person name="Schartl M."/>
            <person name="Guiguen Y."/>
        </authorList>
    </citation>
    <scope>NUCLEOTIDE SEQUENCE [LARGE SCALE GENOMIC DNA]</scope>
    <source>
        <strain evidence="10">Hh-F2</strain>
        <tissue evidence="10">Blood</tissue>
    </source>
</reference>
<dbReference type="Pfam" id="PF07686">
    <property type="entry name" value="V-set"/>
    <property type="match status" value="1"/>
</dbReference>
<proteinExistence type="inferred from homology"/>
<comment type="subcellular location">
    <subcellularLocation>
        <location evidence="1">Membrane</location>
        <topology evidence="1">Single-pass membrane protein</topology>
    </subcellularLocation>
</comment>
<evidence type="ECO:0000256" key="1">
    <source>
        <dbReference type="ARBA" id="ARBA00004167"/>
    </source>
</evidence>
<keyword evidence="5" id="KW-0472">Membrane</keyword>
<dbReference type="PROSITE" id="PS50835">
    <property type="entry name" value="IG_LIKE"/>
    <property type="match status" value="1"/>
</dbReference>
<evidence type="ECO:0000256" key="7">
    <source>
        <dbReference type="ARBA" id="ARBA00023180"/>
    </source>
</evidence>